<keyword evidence="4" id="KW-0804">Transcription</keyword>
<keyword evidence="3" id="KW-0238">DNA-binding</keyword>
<dbReference type="AlphaFoldDB" id="A0A378LQZ2"/>
<dbReference type="InterPro" id="IPR036388">
    <property type="entry name" value="WH-like_DNA-bd_sf"/>
</dbReference>
<evidence type="ECO:0000256" key="2">
    <source>
        <dbReference type="ARBA" id="ARBA00023015"/>
    </source>
</evidence>
<dbReference type="GO" id="GO:0003700">
    <property type="term" value="F:DNA-binding transcription factor activity"/>
    <property type="evidence" value="ECO:0007669"/>
    <property type="project" value="InterPro"/>
</dbReference>
<dbReference type="SUPFAM" id="SSF46785">
    <property type="entry name" value="Winged helix' DNA-binding domain"/>
    <property type="match status" value="1"/>
</dbReference>
<dbReference type="Gene3D" id="3.40.190.290">
    <property type="match status" value="1"/>
</dbReference>
<dbReference type="SUPFAM" id="SSF53850">
    <property type="entry name" value="Periplasmic binding protein-like II"/>
    <property type="match status" value="1"/>
</dbReference>
<evidence type="ECO:0000313" key="7">
    <source>
        <dbReference type="Proteomes" id="UP000255297"/>
    </source>
</evidence>
<dbReference type="PANTHER" id="PTHR30537:SF5">
    <property type="entry name" value="HTH-TYPE TRANSCRIPTIONAL ACTIVATOR TTDR-RELATED"/>
    <property type="match status" value="1"/>
</dbReference>
<name>A0A378LQZ2_9GAMM</name>
<organism evidence="6 7">
    <name type="scientific">Legionella wadsworthii</name>
    <dbReference type="NCBI Taxonomy" id="28088"/>
    <lineage>
        <taxon>Bacteria</taxon>
        <taxon>Pseudomonadati</taxon>
        <taxon>Pseudomonadota</taxon>
        <taxon>Gammaproteobacteria</taxon>
        <taxon>Legionellales</taxon>
        <taxon>Legionellaceae</taxon>
        <taxon>Legionella</taxon>
    </lineage>
</organism>
<dbReference type="PANTHER" id="PTHR30537">
    <property type="entry name" value="HTH-TYPE TRANSCRIPTIONAL REGULATOR"/>
    <property type="match status" value="1"/>
</dbReference>
<dbReference type="Proteomes" id="UP000255297">
    <property type="component" value="Unassembled WGS sequence"/>
</dbReference>
<dbReference type="PROSITE" id="PS50931">
    <property type="entry name" value="HTH_LYSR"/>
    <property type="match status" value="1"/>
</dbReference>
<reference evidence="6 7" key="1">
    <citation type="submission" date="2018-06" db="EMBL/GenBank/DDBJ databases">
        <authorList>
            <consortium name="Pathogen Informatics"/>
            <person name="Doyle S."/>
        </authorList>
    </citation>
    <scope>NUCLEOTIDE SEQUENCE [LARGE SCALE GENOMIC DNA]</scope>
    <source>
        <strain evidence="6 7">NCTC11532</strain>
    </source>
</reference>
<dbReference type="InterPro" id="IPR005119">
    <property type="entry name" value="LysR_subst-bd"/>
</dbReference>
<sequence>MLNLAQLNCFIQVAEYLNYNRAAEALHITPTAVSKHIKNLEQQIGEKLFIRNTRHVQLTLFGLTFREKCHSLLQQFQFVEQFIESRQTQPQGQLTILVSSILARDLILDKLPEFIDQYPLIECEFLFSEQDNDLARKDIDIMVGFPEIPPFTDQLKYRRMKPIKNILCAAPSLIKKYGMPSRPEDLMLFPFISHSLRKPGTELPLANGNTLPCQKPILFMDDFHALNDACMRGIGLFLTGDRLVEQAIQNQTLIQVLPELEFRHYEIYTFYQPYGLELPKINAFLDFYTTTAKPV</sequence>
<dbReference type="InterPro" id="IPR058163">
    <property type="entry name" value="LysR-type_TF_proteobact-type"/>
</dbReference>
<feature type="domain" description="HTH lysR-type" evidence="5">
    <location>
        <begin position="2"/>
        <end position="59"/>
    </location>
</feature>
<comment type="similarity">
    <text evidence="1">Belongs to the LysR transcriptional regulatory family.</text>
</comment>
<dbReference type="Pfam" id="PF00126">
    <property type="entry name" value="HTH_1"/>
    <property type="match status" value="1"/>
</dbReference>
<evidence type="ECO:0000256" key="1">
    <source>
        <dbReference type="ARBA" id="ARBA00009437"/>
    </source>
</evidence>
<dbReference type="InterPro" id="IPR036390">
    <property type="entry name" value="WH_DNA-bd_sf"/>
</dbReference>
<accession>A0A378LQZ2</accession>
<gene>
    <name evidence="6" type="primary">dmlR_1</name>
    <name evidence="6" type="ORF">NCTC11532_00428</name>
</gene>
<dbReference type="GO" id="GO:0003677">
    <property type="term" value="F:DNA binding"/>
    <property type="evidence" value="ECO:0007669"/>
    <property type="project" value="UniProtKB-KW"/>
</dbReference>
<dbReference type="RefSeq" id="WP_031562863.1">
    <property type="nucleotide sequence ID" value="NZ_CAAAIS010000002.1"/>
</dbReference>
<dbReference type="Pfam" id="PF03466">
    <property type="entry name" value="LysR_substrate"/>
    <property type="match status" value="1"/>
</dbReference>
<keyword evidence="7" id="KW-1185">Reference proteome</keyword>
<dbReference type="Gene3D" id="1.10.10.10">
    <property type="entry name" value="Winged helix-like DNA-binding domain superfamily/Winged helix DNA-binding domain"/>
    <property type="match status" value="1"/>
</dbReference>
<keyword evidence="2" id="KW-0805">Transcription regulation</keyword>
<evidence type="ECO:0000256" key="3">
    <source>
        <dbReference type="ARBA" id="ARBA00023125"/>
    </source>
</evidence>
<dbReference type="EMBL" id="UGPB01000001">
    <property type="protein sequence ID" value="STY28258.1"/>
    <property type="molecule type" value="Genomic_DNA"/>
</dbReference>
<dbReference type="OrthoDB" id="9786526at2"/>
<evidence type="ECO:0000313" key="6">
    <source>
        <dbReference type="EMBL" id="STY28258.1"/>
    </source>
</evidence>
<dbReference type="InterPro" id="IPR000847">
    <property type="entry name" value="LysR_HTH_N"/>
</dbReference>
<dbReference type="PRINTS" id="PR00039">
    <property type="entry name" value="HTHLYSR"/>
</dbReference>
<dbReference type="FunFam" id="1.10.10.10:FF:000001">
    <property type="entry name" value="LysR family transcriptional regulator"/>
    <property type="match status" value="1"/>
</dbReference>
<proteinExistence type="inferred from homology"/>
<evidence type="ECO:0000259" key="5">
    <source>
        <dbReference type="PROSITE" id="PS50931"/>
    </source>
</evidence>
<protein>
    <submittedName>
        <fullName evidence="6">Transcriptional regulator</fullName>
    </submittedName>
</protein>
<evidence type="ECO:0000256" key="4">
    <source>
        <dbReference type="ARBA" id="ARBA00023163"/>
    </source>
</evidence>
<dbReference type="STRING" id="1122170.GCA_000701265_02250"/>